<dbReference type="Gene3D" id="3.30.160.60">
    <property type="entry name" value="Classic Zinc Finger"/>
    <property type="match status" value="3"/>
</dbReference>
<gene>
    <name evidence="7" type="ORF">SPARVUS_LOCUS12174780</name>
</gene>
<evidence type="ECO:0000256" key="5">
    <source>
        <dbReference type="PROSITE-ProRule" id="PRU00042"/>
    </source>
</evidence>
<dbReference type="PROSITE" id="PS50157">
    <property type="entry name" value="ZINC_FINGER_C2H2_2"/>
    <property type="match status" value="2"/>
</dbReference>
<comment type="caution">
    <text evidence="7">The sequence shown here is derived from an EMBL/GenBank/DDBJ whole genome shotgun (WGS) entry which is preliminary data.</text>
</comment>
<evidence type="ECO:0000256" key="4">
    <source>
        <dbReference type="ARBA" id="ARBA00022833"/>
    </source>
</evidence>
<dbReference type="PROSITE" id="PS00028">
    <property type="entry name" value="ZINC_FINGER_C2H2_1"/>
    <property type="match status" value="2"/>
</dbReference>
<dbReference type="PANTHER" id="PTHR14196">
    <property type="entry name" value="ODD-SKIPPED - RELATED"/>
    <property type="match status" value="1"/>
</dbReference>
<evidence type="ECO:0000256" key="1">
    <source>
        <dbReference type="ARBA" id="ARBA00022723"/>
    </source>
</evidence>
<organism evidence="7 8">
    <name type="scientific">Staurois parvus</name>
    <dbReference type="NCBI Taxonomy" id="386267"/>
    <lineage>
        <taxon>Eukaryota</taxon>
        <taxon>Metazoa</taxon>
        <taxon>Chordata</taxon>
        <taxon>Craniata</taxon>
        <taxon>Vertebrata</taxon>
        <taxon>Euteleostomi</taxon>
        <taxon>Amphibia</taxon>
        <taxon>Batrachia</taxon>
        <taxon>Anura</taxon>
        <taxon>Neobatrachia</taxon>
        <taxon>Ranoidea</taxon>
        <taxon>Ranidae</taxon>
        <taxon>Staurois</taxon>
    </lineage>
</organism>
<feature type="domain" description="C2H2-type" evidence="6">
    <location>
        <begin position="25"/>
        <end position="52"/>
    </location>
</feature>
<sequence length="112" mass="13225">MEEWEYLEGHKDLYKDVMMDNHKRFSCTECGKGFRCKYNLKEHKRSHTGERPYPCPECGKCLSNKSSLYKHQRSHTGEKPFSCSECGKMFFTEVPSFQTSEISHRRRASFLS</sequence>
<dbReference type="Proteomes" id="UP001162483">
    <property type="component" value="Unassembled WGS sequence"/>
</dbReference>
<proteinExistence type="predicted"/>
<dbReference type="InterPro" id="IPR036236">
    <property type="entry name" value="Znf_C2H2_sf"/>
</dbReference>
<dbReference type="EMBL" id="CATNWA010017006">
    <property type="protein sequence ID" value="CAI9597128.1"/>
    <property type="molecule type" value="Genomic_DNA"/>
</dbReference>
<evidence type="ECO:0000313" key="8">
    <source>
        <dbReference type="Proteomes" id="UP001162483"/>
    </source>
</evidence>
<evidence type="ECO:0000256" key="2">
    <source>
        <dbReference type="ARBA" id="ARBA00022737"/>
    </source>
</evidence>
<reference evidence="7" key="1">
    <citation type="submission" date="2023-05" db="EMBL/GenBank/DDBJ databases">
        <authorList>
            <person name="Stuckert A."/>
        </authorList>
    </citation>
    <scope>NUCLEOTIDE SEQUENCE</scope>
</reference>
<protein>
    <recommendedName>
        <fullName evidence="6">C2H2-type domain-containing protein</fullName>
    </recommendedName>
</protein>
<keyword evidence="8" id="KW-1185">Reference proteome</keyword>
<evidence type="ECO:0000259" key="6">
    <source>
        <dbReference type="PROSITE" id="PS50157"/>
    </source>
</evidence>
<keyword evidence="1" id="KW-0479">Metal-binding</keyword>
<dbReference type="Pfam" id="PF13894">
    <property type="entry name" value="zf-C2H2_4"/>
    <property type="match status" value="1"/>
</dbReference>
<name>A0ABN9FKQ4_9NEOB</name>
<keyword evidence="3 5" id="KW-0863">Zinc-finger</keyword>
<keyword evidence="2" id="KW-0677">Repeat</keyword>
<dbReference type="InterPro" id="IPR050717">
    <property type="entry name" value="C2H2-ZF_Transcription_Reg"/>
</dbReference>
<evidence type="ECO:0000256" key="3">
    <source>
        <dbReference type="ARBA" id="ARBA00022771"/>
    </source>
</evidence>
<dbReference type="InterPro" id="IPR013087">
    <property type="entry name" value="Znf_C2H2_type"/>
</dbReference>
<feature type="domain" description="C2H2-type" evidence="6">
    <location>
        <begin position="53"/>
        <end position="80"/>
    </location>
</feature>
<dbReference type="Pfam" id="PF00096">
    <property type="entry name" value="zf-C2H2"/>
    <property type="match status" value="1"/>
</dbReference>
<dbReference type="PANTHER" id="PTHR14196:SF15">
    <property type="entry name" value="OOCYTE ZINC FINGER PROTEIN XLCOF7.1-LIKE"/>
    <property type="match status" value="1"/>
</dbReference>
<accession>A0ABN9FKQ4</accession>
<dbReference type="SUPFAM" id="SSF57667">
    <property type="entry name" value="beta-beta-alpha zinc fingers"/>
    <property type="match status" value="1"/>
</dbReference>
<keyword evidence="4" id="KW-0862">Zinc</keyword>
<dbReference type="SMART" id="SM00355">
    <property type="entry name" value="ZnF_C2H2"/>
    <property type="match status" value="2"/>
</dbReference>
<evidence type="ECO:0000313" key="7">
    <source>
        <dbReference type="EMBL" id="CAI9597128.1"/>
    </source>
</evidence>